<dbReference type="Proteomes" id="UP000189777">
    <property type="component" value="Unassembled WGS sequence"/>
</dbReference>
<dbReference type="Gene3D" id="3.30.460.10">
    <property type="entry name" value="Beta Polymerase, domain 2"/>
    <property type="match status" value="1"/>
</dbReference>
<name>A0A1T5K8E3_9MICO</name>
<proteinExistence type="predicted"/>
<reference evidence="1 2" key="1">
    <citation type="submission" date="2017-02" db="EMBL/GenBank/DDBJ databases">
        <authorList>
            <person name="Peterson S.W."/>
        </authorList>
    </citation>
    <scope>NUCLEOTIDE SEQUENCE [LARGE SCALE GENOMIC DNA]</scope>
    <source>
        <strain evidence="1 2">DSM 21481</strain>
    </source>
</reference>
<dbReference type="RefSeq" id="WP_079573867.1">
    <property type="nucleotide sequence ID" value="NZ_FUZQ01000003.1"/>
</dbReference>
<evidence type="ECO:0000313" key="1">
    <source>
        <dbReference type="EMBL" id="SKC59987.1"/>
    </source>
</evidence>
<dbReference type="PANTHER" id="PTHR34822">
    <property type="entry name" value="GRPB DOMAIN PROTEIN (AFU_ORTHOLOGUE AFUA_1G01530)"/>
    <property type="match status" value="1"/>
</dbReference>
<dbReference type="AlphaFoldDB" id="A0A1T5K8E3"/>
<dbReference type="InterPro" id="IPR007344">
    <property type="entry name" value="GrpB/CoaE"/>
</dbReference>
<keyword evidence="1" id="KW-0808">Transferase</keyword>
<gene>
    <name evidence="1" type="ORF">SAMN04324258_1930</name>
</gene>
<protein>
    <submittedName>
        <fullName evidence="1">GrpB domain, predicted nucleotidyltransferase, UPF0157 family</fullName>
    </submittedName>
</protein>
<dbReference type="Pfam" id="PF04229">
    <property type="entry name" value="GrpB"/>
    <property type="match status" value="1"/>
</dbReference>
<dbReference type="PANTHER" id="PTHR34822:SF1">
    <property type="entry name" value="GRPB FAMILY PROTEIN"/>
    <property type="match status" value="1"/>
</dbReference>
<dbReference type="InterPro" id="IPR043519">
    <property type="entry name" value="NT_sf"/>
</dbReference>
<sequence>MITVVEYHPGWPARFEQLRAAYAQALEAARVPYRGIEHVGSTAVPGLAAKPVIDVDVVVAGPDVEAASAALGGLGFEPRGDLGIAGRYAFEAPERFAPTHTYVAVEGCLALRNHLAVRDALRADDALRDEYGEVKRRAGVEAADIDEYLLLKSDVLGRILRRGGLSEDERTAIAATNRGIARRGAQG</sequence>
<dbReference type="GO" id="GO:0016740">
    <property type="term" value="F:transferase activity"/>
    <property type="evidence" value="ECO:0007669"/>
    <property type="project" value="UniProtKB-KW"/>
</dbReference>
<dbReference type="SUPFAM" id="SSF81301">
    <property type="entry name" value="Nucleotidyltransferase"/>
    <property type="match status" value="1"/>
</dbReference>
<keyword evidence="2" id="KW-1185">Reference proteome</keyword>
<dbReference type="STRING" id="526729.SAMN04324258_1930"/>
<accession>A0A1T5K8E3</accession>
<dbReference type="OrthoDB" id="9799092at2"/>
<dbReference type="EMBL" id="FUZQ01000003">
    <property type="protein sequence ID" value="SKC59987.1"/>
    <property type="molecule type" value="Genomic_DNA"/>
</dbReference>
<evidence type="ECO:0000313" key="2">
    <source>
        <dbReference type="Proteomes" id="UP000189777"/>
    </source>
</evidence>
<organism evidence="1 2">
    <name type="scientific">Krasilnikoviella flava</name>
    <dbReference type="NCBI Taxonomy" id="526729"/>
    <lineage>
        <taxon>Bacteria</taxon>
        <taxon>Bacillati</taxon>
        <taxon>Actinomycetota</taxon>
        <taxon>Actinomycetes</taxon>
        <taxon>Micrococcales</taxon>
        <taxon>Promicromonosporaceae</taxon>
        <taxon>Krasilnikoviella</taxon>
    </lineage>
</organism>